<evidence type="ECO:0000256" key="1">
    <source>
        <dbReference type="RuleBase" id="RU367072"/>
    </source>
</evidence>
<name>G7JZH1_MEDTR</name>
<keyword evidence="4" id="KW-1185">Reference proteome</keyword>
<dbReference type="STRING" id="3880.G7JZH1"/>
<dbReference type="EMBL" id="CM001221">
    <property type="protein sequence ID" value="AES97516.1"/>
    <property type="molecule type" value="Genomic_DNA"/>
</dbReference>
<evidence type="ECO:0000313" key="4">
    <source>
        <dbReference type="Proteomes" id="UP000002051"/>
    </source>
</evidence>
<gene>
    <name evidence="2" type="ordered locus">MTR_5g055460</name>
</gene>
<keyword evidence="1" id="KW-0234">DNA repair</keyword>
<evidence type="ECO:0000313" key="3">
    <source>
        <dbReference type="EnsemblPlants" id="AES97516"/>
    </source>
</evidence>
<protein>
    <recommendedName>
        <fullName evidence="1">MMS19 nucleotide excision repair protein</fullName>
    </recommendedName>
</protein>
<evidence type="ECO:0000313" key="2">
    <source>
        <dbReference type="EMBL" id="AES97516.1"/>
    </source>
</evidence>
<dbReference type="EnsemblPlants" id="AES97516">
    <property type="protein sequence ID" value="AES97516"/>
    <property type="gene ID" value="MTR_5g055460"/>
</dbReference>
<dbReference type="Proteomes" id="UP000002051">
    <property type="component" value="Chromosome 5"/>
</dbReference>
<organism evidence="2 4">
    <name type="scientific">Medicago truncatula</name>
    <name type="common">Barrel medic</name>
    <name type="synonym">Medicago tribuloides</name>
    <dbReference type="NCBI Taxonomy" id="3880"/>
    <lineage>
        <taxon>Eukaryota</taxon>
        <taxon>Viridiplantae</taxon>
        <taxon>Streptophyta</taxon>
        <taxon>Embryophyta</taxon>
        <taxon>Tracheophyta</taxon>
        <taxon>Spermatophyta</taxon>
        <taxon>Magnoliopsida</taxon>
        <taxon>eudicotyledons</taxon>
        <taxon>Gunneridae</taxon>
        <taxon>Pentapetalae</taxon>
        <taxon>rosids</taxon>
        <taxon>fabids</taxon>
        <taxon>Fabales</taxon>
        <taxon>Fabaceae</taxon>
        <taxon>Papilionoideae</taxon>
        <taxon>50 kb inversion clade</taxon>
        <taxon>NPAAA clade</taxon>
        <taxon>Hologalegina</taxon>
        <taxon>IRL clade</taxon>
        <taxon>Trifolieae</taxon>
        <taxon>Medicago</taxon>
    </lineage>
</organism>
<comment type="similarity">
    <text evidence="1">Belongs to the MET18/MMS19 family.</text>
</comment>
<dbReference type="PANTHER" id="PTHR12891">
    <property type="entry name" value="DNA REPAIR/TRANSCRIPTION PROTEIN MET18/MMS19"/>
    <property type="match status" value="1"/>
</dbReference>
<comment type="function">
    <text evidence="1">Key component of the cytosolic iron-sulfur protein assembly (CIA) complex, a multiprotein complex that mediates the incorporation of iron-sulfur cluster into apoproteins specifically involved in DNA metabolism and genomic integrity. In the CIA complex, MMS19 acts as an adapter between early-acting CIA components and a subset of cellular target iron-sulfur proteins.</text>
</comment>
<dbReference type="PANTHER" id="PTHR12891:SF0">
    <property type="entry name" value="MMS19 NUCLEOTIDE EXCISION REPAIR PROTEIN HOMOLOG"/>
    <property type="match status" value="1"/>
</dbReference>
<dbReference type="GO" id="GO:0097361">
    <property type="term" value="C:cytosolic [4Fe-4S] assembly targeting complex"/>
    <property type="evidence" value="ECO:0007669"/>
    <property type="project" value="UniProtKB-UniRule"/>
</dbReference>
<keyword evidence="1" id="KW-0539">Nucleus</keyword>
<proteinExistence type="inferred from homology"/>
<keyword evidence="1" id="KW-0227">DNA damage</keyword>
<dbReference type="PaxDb" id="3880-AES97516"/>
<reference evidence="2 4" key="2">
    <citation type="journal article" date="2014" name="BMC Genomics">
        <title>An improved genome release (version Mt4.0) for the model legume Medicago truncatula.</title>
        <authorList>
            <person name="Tang H."/>
            <person name="Krishnakumar V."/>
            <person name="Bidwell S."/>
            <person name="Rosen B."/>
            <person name="Chan A."/>
            <person name="Zhou S."/>
            <person name="Gentzbittel L."/>
            <person name="Childs K.L."/>
            <person name="Yandell M."/>
            <person name="Gundlach H."/>
            <person name="Mayer K.F."/>
            <person name="Schwartz D.C."/>
            <person name="Town C.D."/>
        </authorList>
    </citation>
    <scope>GENOME REANNOTATION</scope>
    <source>
        <strain evidence="3 4">cv. Jemalong A17</strain>
    </source>
</reference>
<reference evidence="3" key="3">
    <citation type="submission" date="2015-04" db="UniProtKB">
        <authorList>
            <consortium name="EnsemblPlants"/>
        </authorList>
    </citation>
    <scope>IDENTIFICATION</scope>
    <source>
        <strain evidence="3">cv. Jemalong A17</strain>
    </source>
</reference>
<dbReference type="HOGENOM" id="CLU_2200876_0_0_1"/>
<dbReference type="GO" id="GO:0016226">
    <property type="term" value="P:iron-sulfur cluster assembly"/>
    <property type="evidence" value="ECO:0007669"/>
    <property type="project" value="UniProtKB-UniRule"/>
</dbReference>
<dbReference type="AlphaFoldDB" id="G7JZH1"/>
<sequence>MEREDPLGLFSSSHCSFGICEAIDEEKEPECLMLVFHIVESLARLYPDLYGLLASFARDIDSLLCSSKYGSEKIAKYTDAILSSLKDTINTYLGGAVMVHKEILMHTA</sequence>
<dbReference type="GO" id="GO:0005634">
    <property type="term" value="C:nucleus"/>
    <property type="evidence" value="ECO:0007669"/>
    <property type="project" value="UniProtKB-SubCell"/>
</dbReference>
<reference evidence="2 4" key="1">
    <citation type="journal article" date="2011" name="Nature">
        <title>The Medicago genome provides insight into the evolution of rhizobial symbioses.</title>
        <authorList>
            <person name="Young N.D."/>
            <person name="Debelle F."/>
            <person name="Oldroyd G.E."/>
            <person name="Geurts R."/>
            <person name="Cannon S.B."/>
            <person name="Udvardi M.K."/>
            <person name="Benedito V.A."/>
            <person name="Mayer K.F."/>
            <person name="Gouzy J."/>
            <person name="Schoof H."/>
            <person name="Van de Peer Y."/>
            <person name="Proost S."/>
            <person name="Cook D.R."/>
            <person name="Meyers B.C."/>
            <person name="Spannagl M."/>
            <person name="Cheung F."/>
            <person name="De Mita S."/>
            <person name="Krishnakumar V."/>
            <person name="Gundlach H."/>
            <person name="Zhou S."/>
            <person name="Mudge J."/>
            <person name="Bharti A.K."/>
            <person name="Murray J.D."/>
            <person name="Naoumkina M.A."/>
            <person name="Rosen B."/>
            <person name="Silverstein K.A."/>
            <person name="Tang H."/>
            <person name="Rombauts S."/>
            <person name="Zhao P.X."/>
            <person name="Zhou P."/>
            <person name="Barbe V."/>
            <person name="Bardou P."/>
            <person name="Bechner M."/>
            <person name="Bellec A."/>
            <person name="Berger A."/>
            <person name="Berges H."/>
            <person name="Bidwell S."/>
            <person name="Bisseling T."/>
            <person name="Choisne N."/>
            <person name="Couloux A."/>
            <person name="Denny R."/>
            <person name="Deshpande S."/>
            <person name="Dai X."/>
            <person name="Doyle J.J."/>
            <person name="Dudez A.M."/>
            <person name="Farmer A.D."/>
            <person name="Fouteau S."/>
            <person name="Franken C."/>
            <person name="Gibelin C."/>
            <person name="Gish J."/>
            <person name="Goldstein S."/>
            <person name="Gonzalez A.J."/>
            <person name="Green P.J."/>
            <person name="Hallab A."/>
            <person name="Hartog M."/>
            <person name="Hua A."/>
            <person name="Humphray S.J."/>
            <person name="Jeong D.H."/>
            <person name="Jing Y."/>
            <person name="Jocker A."/>
            <person name="Kenton S.M."/>
            <person name="Kim D.J."/>
            <person name="Klee K."/>
            <person name="Lai H."/>
            <person name="Lang C."/>
            <person name="Lin S."/>
            <person name="Macmil S.L."/>
            <person name="Magdelenat G."/>
            <person name="Matthews L."/>
            <person name="McCorrison J."/>
            <person name="Monaghan E.L."/>
            <person name="Mun J.H."/>
            <person name="Najar F.Z."/>
            <person name="Nicholson C."/>
            <person name="Noirot C."/>
            <person name="O'Bleness M."/>
            <person name="Paule C.R."/>
            <person name="Poulain J."/>
            <person name="Prion F."/>
            <person name="Qin B."/>
            <person name="Qu C."/>
            <person name="Retzel E.F."/>
            <person name="Riddle C."/>
            <person name="Sallet E."/>
            <person name="Samain S."/>
            <person name="Samson N."/>
            <person name="Sanders I."/>
            <person name="Saurat O."/>
            <person name="Scarpelli C."/>
            <person name="Schiex T."/>
            <person name="Segurens B."/>
            <person name="Severin A.J."/>
            <person name="Sherrier D.J."/>
            <person name="Shi R."/>
            <person name="Sims S."/>
            <person name="Singer S.R."/>
            <person name="Sinharoy S."/>
            <person name="Sterck L."/>
            <person name="Viollet A."/>
            <person name="Wang B.B."/>
            <person name="Wang K."/>
            <person name="Wang M."/>
            <person name="Wang X."/>
            <person name="Warfsmann J."/>
            <person name="Weissenbach J."/>
            <person name="White D.D."/>
            <person name="White J.D."/>
            <person name="Wiley G.B."/>
            <person name="Wincker P."/>
            <person name="Xing Y."/>
            <person name="Yang L."/>
            <person name="Yao Z."/>
            <person name="Ying F."/>
            <person name="Zhai J."/>
            <person name="Zhou L."/>
            <person name="Zuber A."/>
            <person name="Denarie J."/>
            <person name="Dixon R.A."/>
            <person name="May G.D."/>
            <person name="Schwartz D.C."/>
            <person name="Rogers J."/>
            <person name="Quetier F."/>
            <person name="Town C.D."/>
            <person name="Roe B.A."/>
        </authorList>
    </citation>
    <scope>NUCLEOTIDE SEQUENCE [LARGE SCALE GENOMIC DNA]</scope>
    <source>
        <strain evidence="2">A17</strain>
        <strain evidence="3 4">cv. Jemalong A17</strain>
    </source>
</reference>
<dbReference type="GO" id="GO:0006281">
    <property type="term" value="P:DNA repair"/>
    <property type="evidence" value="ECO:0007669"/>
    <property type="project" value="UniProtKB-UniRule"/>
</dbReference>
<comment type="subcellular location">
    <subcellularLocation>
        <location evidence="1">Nucleus</location>
    </subcellularLocation>
</comment>
<dbReference type="GO" id="GO:0051604">
    <property type="term" value="P:protein maturation"/>
    <property type="evidence" value="ECO:0007669"/>
    <property type="project" value="UniProtKB-UniRule"/>
</dbReference>
<accession>G7JZH1</accession>
<dbReference type="InterPro" id="IPR039920">
    <property type="entry name" value="MMS19"/>
</dbReference>